<evidence type="ECO:0000313" key="1">
    <source>
        <dbReference type="EMBL" id="OCH93338.1"/>
    </source>
</evidence>
<name>A0A8E2J2N0_9APHY</name>
<proteinExistence type="predicted"/>
<feature type="non-terminal residue" evidence="1">
    <location>
        <position position="1"/>
    </location>
</feature>
<dbReference type="EMBL" id="KV722356">
    <property type="protein sequence ID" value="OCH93338.1"/>
    <property type="molecule type" value="Genomic_DNA"/>
</dbReference>
<reference evidence="1 2" key="1">
    <citation type="submission" date="2016-07" db="EMBL/GenBank/DDBJ databases">
        <title>Draft genome of the white-rot fungus Obba rivulosa 3A-2.</title>
        <authorList>
            <consortium name="DOE Joint Genome Institute"/>
            <person name="Miettinen O."/>
            <person name="Riley R."/>
            <person name="Acob R."/>
            <person name="Barry K."/>
            <person name="Cullen D."/>
            <person name="De Vries R."/>
            <person name="Hainaut M."/>
            <person name="Hatakka A."/>
            <person name="Henrissat B."/>
            <person name="Hilden K."/>
            <person name="Kuo R."/>
            <person name="Labutti K."/>
            <person name="Lipzen A."/>
            <person name="Makela M.R."/>
            <person name="Sandor L."/>
            <person name="Spatafora J.W."/>
            <person name="Grigoriev I.V."/>
            <person name="Hibbett D.S."/>
        </authorList>
    </citation>
    <scope>NUCLEOTIDE SEQUENCE [LARGE SCALE GENOMIC DNA]</scope>
    <source>
        <strain evidence="1 2">3A-2</strain>
    </source>
</reference>
<organism evidence="1 2">
    <name type="scientific">Obba rivulosa</name>
    <dbReference type="NCBI Taxonomy" id="1052685"/>
    <lineage>
        <taxon>Eukaryota</taxon>
        <taxon>Fungi</taxon>
        <taxon>Dikarya</taxon>
        <taxon>Basidiomycota</taxon>
        <taxon>Agaricomycotina</taxon>
        <taxon>Agaricomycetes</taxon>
        <taxon>Polyporales</taxon>
        <taxon>Gelatoporiaceae</taxon>
        <taxon>Obba</taxon>
    </lineage>
</organism>
<gene>
    <name evidence="1" type="ORF">OBBRIDRAFT_709233</name>
</gene>
<keyword evidence="2" id="KW-1185">Reference proteome</keyword>
<evidence type="ECO:0000313" key="2">
    <source>
        <dbReference type="Proteomes" id="UP000250043"/>
    </source>
</evidence>
<sequence>CLWGSGCLHVLDDLSYSGITRHLESYHSADMQSRGKCRWDSCRNFEPMQSASFGKHISCVHLKYDTWHCPFCGHECSRWDALQRHVDATCP</sequence>
<dbReference type="Proteomes" id="UP000250043">
    <property type="component" value="Unassembled WGS sequence"/>
</dbReference>
<feature type="non-terminal residue" evidence="1">
    <location>
        <position position="91"/>
    </location>
</feature>
<dbReference type="AlphaFoldDB" id="A0A8E2J2N0"/>
<protein>
    <submittedName>
        <fullName evidence="1">Uncharacterized protein</fullName>
    </submittedName>
</protein>
<dbReference type="OrthoDB" id="2782214at2759"/>
<accession>A0A8E2J2N0</accession>